<evidence type="ECO:0000256" key="1">
    <source>
        <dbReference type="SAM" id="Phobius"/>
    </source>
</evidence>
<keyword evidence="1" id="KW-0472">Membrane</keyword>
<dbReference type="EMBL" id="MT144377">
    <property type="protein sequence ID" value="QJA52902.1"/>
    <property type="molecule type" value="Genomic_DNA"/>
</dbReference>
<gene>
    <name evidence="2" type="ORF">TM448A03070_0006</name>
</gene>
<keyword evidence="1" id="KW-1133">Transmembrane helix</keyword>
<protein>
    <recommendedName>
        <fullName evidence="3">DUF2061 domain-containing protein</fullName>
    </recommendedName>
</protein>
<reference evidence="2" key="1">
    <citation type="submission" date="2020-03" db="EMBL/GenBank/DDBJ databases">
        <title>The deep terrestrial virosphere.</title>
        <authorList>
            <person name="Holmfeldt K."/>
            <person name="Nilsson E."/>
            <person name="Simone D."/>
            <person name="Lopez-Fernandez M."/>
            <person name="Wu X."/>
            <person name="de Brujin I."/>
            <person name="Lundin D."/>
            <person name="Andersson A."/>
            <person name="Bertilsson S."/>
            <person name="Dopson M."/>
        </authorList>
    </citation>
    <scope>NUCLEOTIDE SEQUENCE</scope>
    <source>
        <strain evidence="2">TM448A03070</strain>
    </source>
</reference>
<accession>A0A6H1ZZL8</accession>
<sequence length="75" mass="9118">MNKSRIYNFLRQLCMIGERLSLFLMGFYLAINNIPFSIFFLFTTIIVHYIEYEFEYKIRSSVIEEQLHKHGMKDD</sequence>
<organism evidence="2">
    <name type="scientific">viral metagenome</name>
    <dbReference type="NCBI Taxonomy" id="1070528"/>
    <lineage>
        <taxon>unclassified sequences</taxon>
        <taxon>metagenomes</taxon>
        <taxon>organismal metagenomes</taxon>
    </lineage>
</organism>
<feature type="transmembrane region" description="Helical" evidence="1">
    <location>
        <begin position="20"/>
        <end position="50"/>
    </location>
</feature>
<evidence type="ECO:0008006" key="3">
    <source>
        <dbReference type="Google" id="ProtNLM"/>
    </source>
</evidence>
<dbReference type="AlphaFoldDB" id="A0A6H1ZZL8"/>
<name>A0A6H1ZZL8_9ZZZZ</name>
<proteinExistence type="predicted"/>
<evidence type="ECO:0000313" key="2">
    <source>
        <dbReference type="EMBL" id="QJA52902.1"/>
    </source>
</evidence>
<keyword evidence="1" id="KW-0812">Transmembrane</keyword>